<sequence>SAIWCCSALPAAVTEAVGSPRLLQCGGKRACFSYEQEGWSEHGAGKVQPPHVVLVGSSQHHALTWKDMAFLLTSARGRAV</sequence>
<feature type="non-terminal residue" evidence="1">
    <location>
        <position position="1"/>
    </location>
</feature>
<proteinExistence type="predicted"/>
<gene>
    <name evidence="1" type="ORF">CIB84_002135</name>
</gene>
<dbReference type="AlphaFoldDB" id="A0A2P4TCL7"/>
<reference evidence="1 2" key="1">
    <citation type="submission" date="2018-01" db="EMBL/GenBank/DDBJ databases">
        <title>Comparison of the Chinese Bamboo Partridge and Red Junglefowl genome sequences highlights the importance of demography in genome evolution.</title>
        <authorList>
            <person name="Tiley G.P."/>
            <person name="Kimball R.T."/>
            <person name="Braun E.L."/>
            <person name="Burleigh J.G."/>
        </authorList>
    </citation>
    <scope>NUCLEOTIDE SEQUENCE [LARGE SCALE GENOMIC DNA]</scope>
    <source>
        <strain evidence="1">RTK389</strain>
        <tissue evidence="1">Blood</tissue>
    </source>
</reference>
<name>A0A2P4TCL7_BAMTH</name>
<comment type="caution">
    <text evidence="1">The sequence shown here is derived from an EMBL/GenBank/DDBJ whole genome shotgun (WGS) entry which is preliminary data.</text>
</comment>
<evidence type="ECO:0000313" key="1">
    <source>
        <dbReference type="EMBL" id="POI34113.1"/>
    </source>
</evidence>
<keyword evidence="2" id="KW-1185">Reference proteome</keyword>
<accession>A0A2P4TCL7</accession>
<organism evidence="1 2">
    <name type="scientific">Bambusicola thoracicus</name>
    <name type="common">Chinese bamboo-partridge</name>
    <name type="synonym">Perdix thoracica</name>
    <dbReference type="NCBI Taxonomy" id="9083"/>
    <lineage>
        <taxon>Eukaryota</taxon>
        <taxon>Metazoa</taxon>
        <taxon>Chordata</taxon>
        <taxon>Craniata</taxon>
        <taxon>Vertebrata</taxon>
        <taxon>Euteleostomi</taxon>
        <taxon>Archelosauria</taxon>
        <taxon>Archosauria</taxon>
        <taxon>Dinosauria</taxon>
        <taxon>Saurischia</taxon>
        <taxon>Theropoda</taxon>
        <taxon>Coelurosauria</taxon>
        <taxon>Aves</taxon>
        <taxon>Neognathae</taxon>
        <taxon>Galloanserae</taxon>
        <taxon>Galliformes</taxon>
        <taxon>Phasianidae</taxon>
        <taxon>Perdicinae</taxon>
        <taxon>Bambusicola</taxon>
    </lineage>
</organism>
<dbReference type="Proteomes" id="UP000237246">
    <property type="component" value="Unassembled WGS sequence"/>
</dbReference>
<evidence type="ECO:0000313" key="2">
    <source>
        <dbReference type="Proteomes" id="UP000237246"/>
    </source>
</evidence>
<protein>
    <submittedName>
        <fullName evidence="1">Uncharacterized protein</fullName>
    </submittedName>
</protein>
<dbReference type="EMBL" id="PPHD01002357">
    <property type="protein sequence ID" value="POI34113.1"/>
    <property type="molecule type" value="Genomic_DNA"/>
</dbReference>